<keyword evidence="14" id="KW-1185">Reference proteome</keyword>
<evidence type="ECO:0000313" key="13">
    <source>
        <dbReference type="EMBL" id="MDT7831259.1"/>
    </source>
</evidence>
<evidence type="ECO:0000259" key="12">
    <source>
        <dbReference type="Pfam" id="PF07715"/>
    </source>
</evidence>
<dbReference type="Gene3D" id="2.40.170.20">
    <property type="entry name" value="TonB-dependent receptor, beta-barrel domain"/>
    <property type="match status" value="1"/>
</dbReference>
<dbReference type="Gene3D" id="2.60.40.1120">
    <property type="entry name" value="Carboxypeptidase-like, regulatory domain"/>
    <property type="match status" value="1"/>
</dbReference>
<evidence type="ECO:0000256" key="9">
    <source>
        <dbReference type="RuleBase" id="RU003357"/>
    </source>
</evidence>
<dbReference type="InterPro" id="IPR036942">
    <property type="entry name" value="Beta-barrel_TonB_sf"/>
</dbReference>
<dbReference type="Pfam" id="PF13715">
    <property type="entry name" value="CarbopepD_reg_2"/>
    <property type="match status" value="1"/>
</dbReference>
<keyword evidence="7 8" id="KW-0998">Cell outer membrane</keyword>
<evidence type="ECO:0000256" key="8">
    <source>
        <dbReference type="PROSITE-ProRule" id="PRU01360"/>
    </source>
</evidence>
<gene>
    <name evidence="13" type="ORF">RQM59_02650</name>
</gene>
<keyword evidence="10" id="KW-0732">Signal</keyword>
<name>A0ABU3LC09_9FLAO</name>
<feature type="signal peptide" evidence="10">
    <location>
        <begin position="1"/>
        <end position="24"/>
    </location>
</feature>
<organism evidence="13 14">
    <name type="scientific">Asprobacillus argus</name>
    <dbReference type="NCBI Taxonomy" id="3076534"/>
    <lineage>
        <taxon>Bacteria</taxon>
        <taxon>Pseudomonadati</taxon>
        <taxon>Bacteroidota</taxon>
        <taxon>Flavobacteriia</taxon>
        <taxon>Flavobacteriales</taxon>
        <taxon>Flavobacteriaceae</taxon>
        <taxon>Asprobacillus</taxon>
    </lineage>
</organism>
<keyword evidence="3 8" id="KW-1134">Transmembrane beta strand</keyword>
<feature type="domain" description="TonB-dependent receptor-like beta-barrel" evidence="11">
    <location>
        <begin position="440"/>
        <end position="928"/>
    </location>
</feature>
<evidence type="ECO:0000256" key="4">
    <source>
        <dbReference type="ARBA" id="ARBA00022692"/>
    </source>
</evidence>
<dbReference type="Pfam" id="PF07715">
    <property type="entry name" value="Plug"/>
    <property type="match status" value="1"/>
</dbReference>
<comment type="caution">
    <text evidence="13">The sequence shown here is derived from an EMBL/GenBank/DDBJ whole genome shotgun (WGS) entry which is preliminary data.</text>
</comment>
<keyword evidence="5 9" id="KW-0798">TonB box</keyword>
<evidence type="ECO:0000256" key="3">
    <source>
        <dbReference type="ARBA" id="ARBA00022452"/>
    </source>
</evidence>
<dbReference type="Gene3D" id="2.170.130.10">
    <property type="entry name" value="TonB-dependent receptor, plug domain"/>
    <property type="match status" value="1"/>
</dbReference>
<comment type="similarity">
    <text evidence="8 9">Belongs to the TonB-dependent receptor family.</text>
</comment>
<dbReference type="InterPro" id="IPR037066">
    <property type="entry name" value="Plug_dom_sf"/>
</dbReference>
<dbReference type="PANTHER" id="PTHR47234:SF3">
    <property type="entry name" value="SECRETIN_TONB SHORT N-TERMINAL DOMAIN-CONTAINING PROTEIN"/>
    <property type="match status" value="1"/>
</dbReference>
<dbReference type="InterPro" id="IPR000531">
    <property type="entry name" value="Beta-barrel_TonB"/>
</dbReference>
<feature type="domain" description="TonB-dependent receptor plug" evidence="12">
    <location>
        <begin position="118"/>
        <end position="240"/>
    </location>
</feature>
<dbReference type="PROSITE" id="PS52016">
    <property type="entry name" value="TONB_DEPENDENT_REC_3"/>
    <property type="match status" value="1"/>
</dbReference>
<comment type="subcellular location">
    <subcellularLocation>
        <location evidence="1 8">Cell outer membrane</location>
        <topology evidence="1 8">Multi-pass membrane protein</topology>
    </subcellularLocation>
</comment>
<dbReference type="SUPFAM" id="SSF49464">
    <property type="entry name" value="Carboxypeptidase regulatory domain-like"/>
    <property type="match status" value="1"/>
</dbReference>
<dbReference type="Pfam" id="PF00593">
    <property type="entry name" value="TonB_dep_Rec_b-barrel"/>
    <property type="match status" value="1"/>
</dbReference>
<feature type="chain" id="PRO_5046983422" evidence="10">
    <location>
        <begin position="25"/>
        <end position="971"/>
    </location>
</feature>
<sequence length="971" mass="105920">MKNNDLLKIFSFILVFMLSFTVNAQTVKGKITDKDGEALPYMNVVEKGTTNGTTSDENGEFSITVTKMPTTLVVSSLGFKTTEQEVTSTAYLTIVVEEGGVALDEVVLVGSRNKNRTVANTPVPVDIIDISELVSAGPQTSINDILNFVAPSFTSTAQTVSDGTDHIDPAALRGLGPDQVLVLVNGKRRHTTSLVNINSTVGRGSVGTDMNAIPAFAIQRIEVLKDGAAAQYGSDAIAGVINVVLKKKEGFEIQMNLGANSGKETSSLNNEFPLHTDTDGESFQLDANYGVALGDKGGFLNLTGSVSTRNPSFRAGKDGFTGSIFNGANSVEWVGANSGLGSDITQYSFTDIQFLAQGVTHFDLALKNNIQNATSMADLQGLLNFDTTDAELGVRGLTRRDFSMRVGQSKLRSGKFFGNMELPLSDDFTLYSFGGISYRKGNAAGFYRRPDQSRAFTGLYPAGFLPEINSDIKDKSLAFGIKGKQGDWDVDFSNTWGENSFDFTIGNSMNATLLNSSPLTAYAGGFSFAQNTSNLDFTRFFEDELNGLNVAFGAEYRMENYQIFQGQEESWATYDTNGDIWNGDTSLQVVDFFGRARAGGIQVFPGFRPENERNAYRNSYAVYGDVEADFTEDWTVTGAVRYENYSDFGTTLNWKLASLYKLTDNINLRAAASTGFRAPSLHQLHFNATSTNFVNGIPNEVGTFSNDSRIAKILGIPELKQEESFSASLGFTAKVPDLNLTLTVDGYFTAIEDRVVLTGNFARPDTAGELQTLFDAANATRARFFANAIDTETRGIDIVVSHKANVSDYTLTSDFAFSFNKTNRVDDIHASEQLVSQIDTYFGEREKYFLEFATPRVKANLSNMLRGDNFSVFLRNSFFGSVTNPDLTDTTGDGTRDTHPEFGAKIITDLSFGYDFNQNLTITIGSSNIFDVYPDAAPADLTSGNNFVYPRVTSQFGINGRSVFARLNYKL</sequence>
<reference evidence="13 14" key="1">
    <citation type="submission" date="2023-09" db="EMBL/GenBank/DDBJ databases">
        <title>Novel taxa isolated from Blanes Bay.</title>
        <authorList>
            <person name="Rey-Velasco X."/>
            <person name="Lucena T."/>
        </authorList>
    </citation>
    <scope>NUCLEOTIDE SEQUENCE [LARGE SCALE GENOMIC DNA]</scope>
    <source>
        <strain evidence="13 14">S356</strain>
    </source>
</reference>
<dbReference type="PANTHER" id="PTHR47234">
    <property type="match status" value="1"/>
</dbReference>
<evidence type="ECO:0000313" key="14">
    <source>
        <dbReference type="Proteomes" id="UP001257277"/>
    </source>
</evidence>
<evidence type="ECO:0000256" key="2">
    <source>
        <dbReference type="ARBA" id="ARBA00022448"/>
    </source>
</evidence>
<keyword evidence="13" id="KW-0675">Receptor</keyword>
<dbReference type="SUPFAM" id="SSF56935">
    <property type="entry name" value="Porins"/>
    <property type="match status" value="1"/>
</dbReference>
<accession>A0ABU3LC09</accession>
<dbReference type="EMBL" id="JAVTTO010000001">
    <property type="protein sequence ID" value="MDT7831259.1"/>
    <property type="molecule type" value="Genomic_DNA"/>
</dbReference>
<evidence type="ECO:0000256" key="5">
    <source>
        <dbReference type="ARBA" id="ARBA00023077"/>
    </source>
</evidence>
<evidence type="ECO:0000256" key="7">
    <source>
        <dbReference type="ARBA" id="ARBA00023237"/>
    </source>
</evidence>
<keyword evidence="2 8" id="KW-0813">Transport</keyword>
<proteinExistence type="inferred from homology"/>
<keyword evidence="6 8" id="KW-0472">Membrane</keyword>
<evidence type="ECO:0000256" key="10">
    <source>
        <dbReference type="SAM" id="SignalP"/>
    </source>
</evidence>
<evidence type="ECO:0000259" key="11">
    <source>
        <dbReference type="Pfam" id="PF00593"/>
    </source>
</evidence>
<evidence type="ECO:0000256" key="1">
    <source>
        <dbReference type="ARBA" id="ARBA00004571"/>
    </source>
</evidence>
<dbReference type="InterPro" id="IPR039426">
    <property type="entry name" value="TonB-dep_rcpt-like"/>
</dbReference>
<evidence type="ECO:0000256" key="6">
    <source>
        <dbReference type="ARBA" id="ARBA00023136"/>
    </source>
</evidence>
<protein>
    <submittedName>
        <fullName evidence="13">TonB-dependent receptor</fullName>
    </submittedName>
</protein>
<dbReference type="InterPro" id="IPR008969">
    <property type="entry name" value="CarboxyPept-like_regulatory"/>
</dbReference>
<keyword evidence="4 8" id="KW-0812">Transmembrane</keyword>
<dbReference type="Proteomes" id="UP001257277">
    <property type="component" value="Unassembled WGS sequence"/>
</dbReference>
<dbReference type="InterPro" id="IPR012910">
    <property type="entry name" value="Plug_dom"/>
</dbReference>